<dbReference type="RefSeq" id="WP_019952084.1">
    <property type="nucleotide sequence ID" value="NZ_JBHLVX010000005.1"/>
</dbReference>
<reference evidence="2 3" key="1">
    <citation type="submission" date="2024-09" db="EMBL/GenBank/DDBJ databases">
        <authorList>
            <person name="Sun Q."/>
            <person name="Mori K."/>
        </authorList>
    </citation>
    <scope>NUCLEOTIDE SEQUENCE [LARGE SCALE GENOMIC DNA]</scope>
    <source>
        <strain evidence="2 3">CCM 7415</strain>
    </source>
</reference>
<evidence type="ECO:0000313" key="2">
    <source>
        <dbReference type="EMBL" id="MFC0266766.1"/>
    </source>
</evidence>
<feature type="compositionally biased region" description="Polar residues" evidence="1">
    <location>
        <begin position="172"/>
        <end position="192"/>
    </location>
</feature>
<dbReference type="PROSITE" id="PS51257">
    <property type="entry name" value="PROKAR_LIPOPROTEIN"/>
    <property type="match status" value="1"/>
</dbReference>
<dbReference type="EMBL" id="JBHLVX010000005">
    <property type="protein sequence ID" value="MFC0266766.1"/>
    <property type="molecule type" value="Genomic_DNA"/>
</dbReference>
<feature type="region of interest" description="Disordered" evidence="1">
    <location>
        <begin position="164"/>
        <end position="192"/>
    </location>
</feature>
<dbReference type="Pfam" id="PF04351">
    <property type="entry name" value="PilP"/>
    <property type="match status" value="1"/>
</dbReference>
<feature type="region of interest" description="Disordered" evidence="1">
    <location>
        <begin position="72"/>
        <end position="94"/>
    </location>
</feature>
<dbReference type="Gene3D" id="2.30.30.830">
    <property type="match status" value="1"/>
</dbReference>
<sequence length="192" mass="20875">MNIRGPVVAAALLVLAGCGDDGQRDLTARLDEMRSRPEGHIEPLPERPEYQPLRYRAGDERSPFEQGAIAAAPTLSQADAEPADSGPRPDPQRTREPLERFALEALQLTGTLTVNGRTMALIRTPEGELVRLYRGDYLGQNNGRVVAIDRSGIDIVELQPGGDGYSEVSRRMTMSGTGSDSGRNDIGYNNRS</sequence>
<organism evidence="2 3">
    <name type="scientific">Kushneria aurantia</name>
    <dbReference type="NCBI Taxonomy" id="504092"/>
    <lineage>
        <taxon>Bacteria</taxon>
        <taxon>Pseudomonadati</taxon>
        <taxon>Pseudomonadota</taxon>
        <taxon>Gammaproteobacteria</taxon>
        <taxon>Oceanospirillales</taxon>
        <taxon>Halomonadaceae</taxon>
        <taxon>Kushneria</taxon>
    </lineage>
</organism>
<dbReference type="InterPro" id="IPR007446">
    <property type="entry name" value="PilP"/>
</dbReference>
<comment type="caution">
    <text evidence="2">The sequence shown here is derived from an EMBL/GenBank/DDBJ whole genome shotgun (WGS) entry which is preliminary data.</text>
</comment>
<dbReference type="PIRSF" id="PIRSF016481">
    <property type="entry name" value="Pilus_assembly_PilP"/>
    <property type="match status" value="1"/>
</dbReference>
<keyword evidence="3" id="KW-1185">Reference proteome</keyword>
<name>A0ABV6G020_9GAMM</name>
<gene>
    <name evidence="2" type="ORF">ACFFHW_01930</name>
</gene>
<evidence type="ECO:0000256" key="1">
    <source>
        <dbReference type="SAM" id="MobiDB-lite"/>
    </source>
</evidence>
<dbReference type="Proteomes" id="UP001589814">
    <property type="component" value="Unassembled WGS sequence"/>
</dbReference>
<protein>
    <submittedName>
        <fullName evidence="2">Pilus assembly protein PilP</fullName>
    </submittedName>
</protein>
<accession>A0ABV6G020</accession>
<evidence type="ECO:0000313" key="3">
    <source>
        <dbReference type="Proteomes" id="UP001589814"/>
    </source>
</evidence>
<proteinExistence type="predicted"/>